<organism evidence="6 7">
    <name type="scientific">Marinoscillum luteum</name>
    <dbReference type="NCBI Taxonomy" id="861051"/>
    <lineage>
        <taxon>Bacteria</taxon>
        <taxon>Pseudomonadati</taxon>
        <taxon>Bacteroidota</taxon>
        <taxon>Cytophagia</taxon>
        <taxon>Cytophagales</taxon>
        <taxon>Reichenbachiellaceae</taxon>
        <taxon>Marinoscillum</taxon>
    </lineage>
</organism>
<comment type="similarity">
    <text evidence="1">Belongs to the LysR transcriptional regulatory family.</text>
</comment>
<keyword evidence="4" id="KW-0804">Transcription</keyword>
<proteinExistence type="inferred from homology"/>
<dbReference type="EMBL" id="JBIPKE010000019">
    <property type="protein sequence ID" value="MFH6984815.1"/>
    <property type="molecule type" value="Genomic_DNA"/>
</dbReference>
<dbReference type="PROSITE" id="PS50931">
    <property type="entry name" value="HTH_LYSR"/>
    <property type="match status" value="1"/>
</dbReference>
<comment type="caution">
    <text evidence="6">The sequence shown here is derived from an EMBL/GenBank/DDBJ whole genome shotgun (WGS) entry which is preliminary data.</text>
</comment>
<reference evidence="6 7" key="1">
    <citation type="journal article" date="2013" name="Int. J. Syst. Evol. Microbiol.">
        <title>Marinoscillum luteum sp. nov., isolated from marine sediment.</title>
        <authorList>
            <person name="Cha I.T."/>
            <person name="Park S.J."/>
            <person name="Kim S.J."/>
            <person name="Kim J.G."/>
            <person name="Jung M.Y."/>
            <person name="Shin K.S."/>
            <person name="Kwon K.K."/>
            <person name="Yang S.H."/>
            <person name="Seo Y.S."/>
            <person name="Rhee S.K."/>
        </authorList>
    </citation>
    <scope>NUCLEOTIDE SEQUENCE [LARGE SCALE GENOMIC DNA]</scope>
    <source>
        <strain evidence="6 7">KCTC 23939</strain>
    </source>
</reference>
<dbReference type="Pfam" id="PF00126">
    <property type="entry name" value="HTH_1"/>
    <property type="match status" value="1"/>
</dbReference>
<dbReference type="InterPro" id="IPR000847">
    <property type="entry name" value="LysR_HTH_N"/>
</dbReference>
<feature type="domain" description="HTH lysR-type" evidence="5">
    <location>
        <begin position="1"/>
        <end position="58"/>
    </location>
</feature>
<name>A0ABW7NCL7_9BACT</name>
<dbReference type="InterPro" id="IPR036390">
    <property type="entry name" value="WH_DNA-bd_sf"/>
</dbReference>
<protein>
    <submittedName>
        <fullName evidence="6">LysR substrate-binding domain-containing protein</fullName>
    </submittedName>
</protein>
<evidence type="ECO:0000256" key="1">
    <source>
        <dbReference type="ARBA" id="ARBA00009437"/>
    </source>
</evidence>
<sequence>MTLNQLDYALTLWRIGSFSKASERLGITQPALSSQIKKLEEEIGIKLFNRNTSPIEITRDGQRFLERSQQILTDARRLINFSQELSQQYNDVIRVGVIPTLAPFLVPLFSDDLQKDYPEFRLDIHELTTENVVAGVRDGSLDVGLISTPISVAGIVFEPLFYEKFFLYMSFQPETKTHFDLQDISYDELWLLNEGNCFRDQINNFCDLNKIRQHKHFIYRSNSIDALIRIVDTKGGMTILPELSMLSLNEEQEERVIPIGGKPKAREISLIMTKHYDKQRFIDKLGEYIRKNIPRHMLSPQDYEIVDPQINIG</sequence>
<dbReference type="Pfam" id="PF03466">
    <property type="entry name" value="LysR_substrate"/>
    <property type="match status" value="1"/>
</dbReference>
<evidence type="ECO:0000313" key="7">
    <source>
        <dbReference type="Proteomes" id="UP001610063"/>
    </source>
</evidence>
<keyword evidence="3" id="KW-0238">DNA-binding</keyword>
<gene>
    <name evidence="6" type="ORF">ACHKAR_15270</name>
</gene>
<evidence type="ECO:0000259" key="5">
    <source>
        <dbReference type="PROSITE" id="PS50931"/>
    </source>
</evidence>
<dbReference type="CDD" id="cd08411">
    <property type="entry name" value="PBP2_OxyR"/>
    <property type="match status" value="1"/>
</dbReference>
<dbReference type="PANTHER" id="PTHR30419:SF29">
    <property type="entry name" value="LYSR-FAMILY TRANSCRIPTIONAL REGULATOR"/>
    <property type="match status" value="1"/>
</dbReference>
<dbReference type="PRINTS" id="PR00039">
    <property type="entry name" value="HTHLYSR"/>
</dbReference>
<dbReference type="InterPro" id="IPR005119">
    <property type="entry name" value="LysR_subst-bd"/>
</dbReference>
<dbReference type="SUPFAM" id="SSF53850">
    <property type="entry name" value="Periplasmic binding protein-like II"/>
    <property type="match status" value="1"/>
</dbReference>
<accession>A0ABW7NCL7</accession>
<dbReference type="Gene3D" id="3.40.190.10">
    <property type="entry name" value="Periplasmic binding protein-like II"/>
    <property type="match status" value="2"/>
</dbReference>
<evidence type="ECO:0000313" key="6">
    <source>
        <dbReference type="EMBL" id="MFH6984815.1"/>
    </source>
</evidence>
<dbReference type="Gene3D" id="1.10.10.10">
    <property type="entry name" value="Winged helix-like DNA-binding domain superfamily/Winged helix DNA-binding domain"/>
    <property type="match status" value="1"/>
</dbReference>
<dbReference type="InterPro" id="IPR050950">
    <property type="entry name" value="HTH-type_LysR_regulators"/>
</dbReference>
<dbReference type="Proteomes" id="UP001610063">
    <property type="component" value="Unassembled WGS sequence"/>
</dbReference>
<keyword evidence="7" id="KW-1185">Reference proteome</keyword>
<dbReference type="SUPFAM" id="SSF46785">
    <property type="entry name" value="Winged helix' DNA-binding domain"/>
    <property type="match status" value="1"/>
</dbReference>
<keyword evidence="2" id="KW-0805">Transcription regulation</keyword>
<dbReference type="InterPro" id="IPR036388">
    <property type="entry name" value="WH-like_DNA-bd_sf"/>
</dbReference>
<evidence type="ECO:0000256" key="4">
    <source>
        <dbReference type="ARBA" id="ARBA00023163"/>
    </source>
</evidence>
<dbReference type="RefSeq" id="WP_159583454.1">
    <property type="nucleotide sequence ID" value="NZ_JBIPKE010000019.1"/>
</dbReference>
<dbReference type="PANTHER" id="PTHR30419">
    <property type="entry name" value="HTH-TYPE TRANSCRIPTIONAL REGULATOR YBHD"/>
    <property type="match status" value="1"/>
</dbReference>
<evidence type="ECO:0000256" key="2">
    <source>
        <dbReference type="ARBA" id="ARBA00023015"/>
    </source>
</evidence>
<evidence type="ECO:0000256" key="3">
    <source>
        <dbReference type="ARBA" id="ARBA00023125"/>
    </source>
</evidence>